<dbReference type="GO" id="GO:0017057">
    <property type="term" value="F:6-phosphogluconolactonase activity"/>
    <property type="evidence" value="ECO:0007669"/>
    <property type="project" value="UniProtKB-EC"/>
</dbReference>
<dbReference type="InterPro" id="IPR019405">
    <property type="entry name" value="Lactonase_7-beta_prop"/>
</dbReference>
<keyword evidence="2" id="KW-0378">Hydrolase</keyword>
<dbReference type="InterPro" id="IPR011048">
    <property type="entry name" value="Haem_d1_sf"/>
</dbReference>
<dbReference type="Pfam" id="PF10282">
    <property type="entry name" value="Lactonase"/>
    <property type="match status" value="1"/>
</dbReference>
<reference evidence="2" key="1">
    <citation type="submission" date="2019-08" db="EMBL/GenBank/DDBJ databases">
        <authorList>
            <person name="Kucharzyk K."/>
            <person name="Murdoch R.W."/>
            <person name="Higgins S."/>
            <person name="Loffler F."/>
        </authorList>
    </citation>
    <scope>NUCLEOTIDE SEQUENCE</scope>
</reference>
<dbReference type="EC" id="3.1.1.31" evidence="2"/>
<comment type="similarity">
    <text evidence="1">Belongs to the cycloisomerase 2 family.</text>
</comment>
<sequence>MTLYPFTAAGNIDLDKAYGFKVEPAGSGPRHLVFNSRGDRAYLVNELGNTVIVLGYAAGRLEFMQLLPTLPADCRKDSKASAIRLSPDGRFLYASNRGYDSVAIYAVNPGDGTLEFRELVESGGSSPRDINFLPGGKTFAAANEFSGRVAFFDFDAATGKLTPSGRIAVMSRPLAIFW</sequence>
<evidence type="ECO:0000313" key="2">
    <source>
        <dbReference type="EMBL" id="MPM70519.1"/>
    </source>
</evidence>
<protein>
    <submittedName>
        <fullName evidence="2">6-phosphogluconolactonase</fullName>
        <ecNumber evidence="2">3.1.1.31</ecNumber>
    </submittedName>
</protein>
<gene>
    <name evidence="2" type="primary">pgl_14</name>
    <name evidence="2" type="ORF">SDC9_117474</name>
</gene>
<dbReference type="SUPFAM" id="SSF51004">
    <property type="entry name" value="C-terminal (heme d1) domain of cytochrome cd1-nitrite reductase"/>
    <property type="match status" value="1"/>
</dbReference>
<dbReference type="PANTHER" id="PTHR30344:SF1">
    <property type="entry name" value="6-PHOSPHOGLUCONOLACTONASE"/>
    <property type="match status" value="1"/>
</dbReference>
<dbReference type="Gene3D" id="2.130.10.10">
    <property type="entry name" value="YVTN repeat-like/Quinoprotein amine dehydrogenase"/>
    <property type="match status" value="1"/>
</dbReference>
<dbReference type="EMBL" id="VSSQ01023521">
    <property type="protein sequence ID" value="MPM70519.1"/>
    <property type="molecule type" value="Genomic_DNA"/>
</dbReference>
<organism evidence="2">
    <name type="scientific">bioreactor metagenome</name>
    <dbReference type="NCBI Taxonomy" id="1076179"/>
    <lineage>
        <taxon>unclassified sequences</taxon>
        <taxon>metagenomes</taxon>
        <taxon>ecological metagenomes</taxon>
    </lineage>
</organism>
<evidence type="ECO:0000256" key="1">
    <source>
        <dbReference type="ARBA" id="ARBA00005564"/>
    </source>
</evidence>
<name>A0A645BYU4_9ZZZZ</name>
<dbReference type="PANTHER" id="PTHR30344">
    <property type="entry name" value="6-PHOSPHOGLUCONOLACTONASE-RELATED"/>
    <property type="match status" value="1"/>
</dbReference>
<comment type="caution">
    <text evidence="2">The sequence shown here is derived from an EMBL/GenBank/DDBJ whole genome shotgun (WGS) entry which is preliminary data.</text>
</comment>
<dbReference type="AlphaFoldDB" id="A0A645BYU4"/>
<proteinExistence type="inferred from homology"/>
<dbReference type="InterPro" id="IPR015943">
    <property type="entry name" value="WD40/YVTN_repeat-like_dom_sf"/>
</dbReference>
<dbReference type="InterPro" id="IPR050282">
    <property type="entry name" value="Cycloisomerase_2"/>
</dbReference>
<accession>A0A645BYU4</accession>
<dbReference type="GO" id="GO:0005829">
    <property type="term" value="C:cytosol"/>
    <property type="evidence" value="ECO:0007669"/>
    <property type="project" value="TreeGrafter"/>
</dbReference>